<name>A0A0G0CPG8_9BACT</name>
<dbReference type="AlphaFoldDB" id="A0A0G0CPG8"/>
<feature type="transmembrane region" description="Helical" evidence="1">
    <location>
        <begin position="29"/>
        <end position="46"/>
    </location>
</feature>
<feature type="transmembrane region" description="Helical" evidence="1">
    <location>
        <begin position="141"/>
        <end position="160"/>
    </location>
</feature>
<keyword evidence="1" id="KW-1133">Transmembrane helix</keyword>
<reference evidence="2 3" key="1">
    <citation type="journal article" date="2015" name="Nature">
        <title>rRNA introns, odd ribosomes, and small enigmatic genomes across a large radiation of phyla.</title>
        <authorList>
            <person name="Brown C.T."/>
            <person name="Hug L.A."/>
            <person name="Thomas B.C."/>
            <person name="Sharon I."/>
            <person name="Castelle C.J."/>
            <person name="Singh A."/>
            <person name="Wilkins M.J."/>
            <person name="Williams K.H."/>
            <person name="Banfield J.F."/>
        </authorList>
    </citation>
    <scope>NUCLEOTIDE SEQUENCE [LARGE SCALE GENOMIC DNA]</scope>
</reference>
<keyword evidence="1" id="KW-0472">Membrane</keyword>
<comment type="caution">
    <text evidence="2">The sequence shown here is derived from an EMBL/GenBank/DDBJ whole genome shotgun (WGS) entry which is preliminary data.</text>
</comment>
<feature type="transmembrane region" description="Helical" evidence="1">
    <location>
        <begin position="111"/>
        <end position="129"/>
    </location>
</feature>
<dbReference type="EMBL" id="LBOW01000002">
    <property type="protein sequence ID" value="KKP45272.1"/>
    <property type="molecule type" value="Genomic_DNA"/>
</dbReference>
<feature type="transmembrane region" description="Helical" evidence="1">
    <location>
        <begin position="52"/>
        <end position="74"/>
    </location>
</feature>
<gene>
    <name evidence="2" type="ORF">UR35_C0002G0105</name>
</gene>
<sequence>MVIANILGFFLFFYLYWKKLKDDYSSEKIFNSGFVLVLGILLGTLFSKYLFVAYWFWITLLTIAIAQLIVIFRFKLKLFESLDALIVSILPWLSLFYLTDSIMRSNLSSFLIFWVSLTSIFIFFLFDNFYRTFTWYKSGRVGFSGLATLGIFFIIKLFFSAQKFEYLFSGTIAFISFLLLFKLSKRDG</sequence>
<keyword evidence="1" id="KW-0812">Transmembrane</keyword>
<feature type="transmembrane region" description="Helical" evidence="1">
    <location>
        <begin position="81"/>
        <end position="99"/>
    </location>
</feature>
<organism evidence="2 3">
    <name type="scientific">Candidatus Woesebacteria bacterium GW2011_GWB1_33_22</name>
    <dbReference type="NCBI Taxonomy" id="1618566"/>
    <lineage>
        <taxon>Bacteria</taxon>
        <taxon>Candidatus Woeseibacteriota</taxon>
    </lineage>
</organism>
<feature type="transmembrane region" description="Helical" evidence="1">
    <location>
        <begin position="166"/>
        <end position="183"/>
    </location>
</feature>
<evidence type="ECO:0000256" key="1">
    <source>
        <dbReference type="SAM" id="Phobius"/>
    </source>
</evidence>
<protein>
    <submittedName>
        <fullName evidence="2">Uncharacterized protein</fullName>
    </submittedName>
</protein>
<evidence type="ECO:0000313" key="2">
    <source>
        <dbReference type="EMBL" id="KKP45272.1"/>
    </source>
</evidence>
<dbReference type="STRING" id="1618566.UR35_C0002G0105"/>
<dbReference type="Proteomes" id="UP000034778">
    <property type="component" value="Unassembled WGS sequence"/>
</dbReference>
<proteinExistence type="predicted"/>
<accession>A0A0G0CPG8</accession>
<evidence type="ECO:0000313" key="3">
    <source>
        <dbReference type="Proteomes" id="UP000034778"/>
    </source>
</evidence>